<name>M9RBA9_9RHOB</name>
<dbReference type="PROSITE" id="PS51257">
    <property type="entry name" value="PROKAR_LIPOPROTEIN"/>
    <property type="match status" value="1"/>
</dbReference>
<dbReference type="HOGENOM" id="CLU_068449_4_0_5"/>
<gene>
    <name evidence="2" type="ORF">OAN307_c14240</name>
</gene>
<feature type="signal peptide" evidence="1">
    <location>
        <begin position="1"/>
        <end position="18"/>
    </location>
</feature>
<dbReference type="InterPro" id="IPR012674">
    <property type="entry name" value="Calycin"/>
</dbReference>
<dbReference type="Gene3D" id="2.40.128.20">
    <property type="match status" value="1"/>
</dbReference>
<accession>M9RBA9</accession>
<organism evidence="2 3">
    <name type="scientific">Octadecabacter antarcticus 307</name>
    <dbReference type="NCBI Taxonomy" id="391626"/>
    <lineage>
        <taxon>Bacteria</taxon>
        <taxon>Pseudomonadati</taxon>
        <taxon>Pseudomonadota</taxon>
        <taxon>Alphaproteobacteria</taxon>
        <taxon>Rhodobacterales</taxon>
        <taxon>Roseobacteraceae</taxon>
        <taxon>Octadecabacter</taxon>
    </lineage>
</organism>
<feature type="chain" id="PRO_5004102229" description="Lipocalin/cytosolic fatty-acid binding domain-containing protein" evidence="1">
    <location>
        <begin position="19"/>
        <end position="244"/>
    </location>
</feature>
<dbReference type="SUPFAM" id="SSF50814">
    <property type="entry name" value="Lipocalins"/>
    <property type="match status" value="1"/>
</dbReference>
<dbReference type="STRING" id="391626.OAN307_c14240"/>
<dbReference type="Proteomes" id="UP000005307">
    <property type="component" value="Chromosome"/>
</dbReference>
<evidence type="ECO:0000256" key="1">
    <source>
        <dbReference type="SAM" id="SignalP"/>
    </source>
</evidence>
<evidence type="ECO:0000313" key="2">
    <source>
        <dbReference type="EMBL" id="AGI67100.1"/>
    </source>
</evidence>
<dbReference type="KEGG" id="oat:OAN307_c14240"/>
<reference evidence="2 3" key="1">
    <citation type="journal article" date="2013" name="PLoS ONE">
        <title>Poles Apart: Arctic and Antarctic Octadecabacter strains Share High Genome Plasticity and a New Type of Xanthorhodopsin.</title>
        <authorList>
            <person name="Vollmers J."/>
            <person name="Voget S."/>
            <person name="Dietrich S."/>
            <person name="Gollnow K."/>
            <person name="Smits M."/>
            <person name="Meyer K."/>
            <person name="Brinkhoff T."/>
            <person name="Simon M."/>
            <person name="Daniel R."/>
        </authorList>
    </citation>
    <scope>NUCLEOTIDE SEQUENCE [LARGE SCALE GENOMIC DNA]</scope>
    <source>
        <strain evidence="2 3">307</strain>
    </source>
</reference>
<keyword evidence="3" id="KW-1185">Reference proteome</keyword>
<dbReference type="RefSeq" id="WP_015499136.1">
    <property type="nucleotide sequence ID" value="NC_020911.1"/>
</dbReference>
<evidence type="ECO:0008006" key="4">
    <source>
        <dbReference type="Google" id="ProtNLM"/>
    </source>
</evidence>
<dbReference type="EMBL" id="CP003740">
    <property type="protein sequence ID" value="AGI67100.1"/>
    <property type="molecule type" value="Genomic_DNA"/>
</dbReference>
<keyword evidence="1" id="KW-0732">Signal</keyword>
<proteinExistence type="predicted"/>
<dbReference type="eggNOG" id="COG3040">
    <property type="taxonomic scope" value="Bacteria"/>
</dbReference>
<evidence type="ECO:0000313" key="3">
    <source>
        <dbReference type="Proteomes" id="UP000005307"/>
    </source>
</evidence>
<dbReference type="AlphaFoldDB" id="M9RBA9"/>
<sequence length="244" mass="26317">MRPLAAMICAFWVGLLGAVSGCTSTALPVPFSVTMLEETICIGQGGQIMTGPDGAFCAKAQRDVMIRVVAGLMVAILVGCAQEQPILPQVDIFRDLSAQIASQTNVSADRMAGRWFIRQGFTNQSGPVGAVTFSTLPNGALQMAQTRLTCEVDTCLNVESLVLLEQSGSGRWVPVDPPTATPPAEFWVMWMDFDSRTAAIGTPSGEFGWIMDKDRTGGRDRITAARAIMDWFGYSLAHLQEVEH</sequence>
<protein>
    <recommendedName>
        <fullName evidence="4">Lipocalin/cytosolic fatty-acid binding domain-containing protein</fullName>
    </recommendedName>
</protein>